<dbReference type="Proteomes" id="UP000092659">
    <property type="component" value="Chromosome"/>
</dbReference>
<sequence>MSHPTGGQAVSIARFTLKTEFAAKGAEFEALFPAYVAAAKAAEGTLRAGLASSTASSGRYLQLTWWRDSEARQAMMSDPAFFRNVGIKYFTLARHDKVNGDSIAGGLPDVPYAVVALTELPATEENPVQALHGLDGFLADQLVQPDEEDVRYLLTWWRDEDAFRAALATAPAALDGAESFAFLADEVSG</sequence>
<dbReference type="EMBL" id="JAGGLP010000007">
    <property type="protein sequence ID" value="MBP2051130.1"/>
    <property type="molecule type" value="Genomic_DNA"/>
</dbReference>
<dbReference type="InterPro" id="IPR011008">
    <property type="entry name" value="Dimeric_a/b-barrel"/>
</dbReference>
<dbReference type="KEGG" id="sgs:AVL59_46160"/>
<feature type="domain" description="ABM" evidence="1">
    <location>
        <begin position="129"/>
        <end position="169"/>
    </location>
</feature>
<gene>
    <name evidence="2" type="ORF">AVL59_46160</name>
    <name evidence="3" type="ORF">J2Z21_004080</name>
</gene>
<dbReference type="STRING" id="68214.AVL59_46160"/>
<evidence type="ECO:0000313" key="5">
    <source>
        <dbReference type="Proteomes" id="UP001519309"/>
    </source>
</evidence>
<dbReference type="AlphaFoldDB" id="A0A1B1BB76"/>
<organism evidence="2 4">
    <name type="scientific">Streptomyces griseochromogenes</name>
    <dbReference type="NCBI Taxonomy" id="68214"/>
    <lineage>
        <taxon>Bacteria</taxon>
        <taxon>Bacillati</taxon>
        <taxon>Actinomycetota</taxon>
        <taxon>Actinomycetes</taxon>
        <taxon>Kitasatosporales</taxon>
        <taxon>Streptomycetaceae</taxon>
        <taxon>Streptomyces</taxon>
    </lineage>
</organism>
<dbReference type="InterPro" id="IPR007138">
    <property type="entry name" value="ABM_dom"/>
</dbReference>
<dbReference type="Gene3D" id="3.30.70.100">
    <property type="match status" value="2"/>
</dbReference>
<dbReference type="Pfam" id="PF03992">
    <property type="entry name" value="ABM"/>
    <property type="match status" value="2"/>
</dbReference>
<dbReference type="Proteomes" id="UP001519309">
    <property type="component" value="Unassembled WGS sequence"/>
</dbReference>
<protein>
    <submittedName>
        <fullName evidence="3">Heme-degrading monooxygenase HmoA</fullName>
    </submittedName>
</protein>
<name>A0A1B1BB76_9ACTN</name>
<keyword evidence="5" id="KW-1185">Reference proteome</keyword>
<accession>A0A1B1BB76</accession>
<reference evidence="2 4" key="1">
    <citation type="submission" date="2016-06" db="EMBL/GenBank/DDBJ databases">
        <title>Complete genome sequence of Streptomyces griseochromogenes ATCC 14511, the Blasticidin S producer.</title>
        <authorList>
            <person name="Wu L."/>
        </authorList>
    </citation>
    <scope>NUCLEOTIDE SEQUENCE [LARGE SCALE GENOMIC DNA]</scope>
    <source>
        <strain evidence="2 4">ATCC 14511</strain>
    </source>
</reference>
<dbReference type="OrthoDB" id="4233738at2"/>
<evidence type="ECO:0000313" key="4">
    <source>
        <dbReference type="Proteomes" id="UP000092659"/>
    </source>
</evidence>
<evidence type="ECO:0000313" key="3">
    <source>
        <dbReference type="EMBL" id="MBP2051130.1"/>
    </source>
</evidence>
<dbReference type="EMBL" id="CP016279">
    <property type="protein sequence ID" value="ANP56019.1"/>
    <property type="molecule type" value="Genomic_DNA"/>
</dbReference>
<reference evidence="3 5" key="2">
    <citation type="submission" date="2021-03" db="EMBL/GenBank/DDBJ databases">
        <title>Genomic Encyclopedia of Type Strains, Phase IV (KMG-IV): sequencing the most valuable type-strain genomes for metagenomic binning, comparative biology and taxonomic classification.</title>
        <authorList>
            <person name="Goeker M."/>
        </authorList>
    </citation>
    <scope>NUCLEOTIDE SEQUENCE [LARGE SCALE GENOMIC DNA]</scope>
    <source>
        <strain evidence="3 5">DSM 40499</strain>
    </source>
</reference>
<keyword evidence="3" id="KW-0503">Monooxygenase</keyword>
<feature type="domain" description="ABM" evidence="1">
    <location>
        <begin position="12"/>
        <end position="81"/>
    </location>
</feature>
<dbReference type="RefSeq" id="WP_067316371.1">
    <property type="nucleotide sequence ID" value="NZ_CP016279.1"/>
</dbReference>
<evidence type="ECO:0000259" key="1">
    <source>
        <dbReference type="Pfam" id="PF03992"/>
    </source>
</evidence>
<keyword evidence="3" id="KW-0560">Oxidoreductase</keyword>
<proteinExistence type="predicted"/>
<dbReference type="SUPFAM" id="SSF54909">
    <property type="entry name" value="Dimeric alpha+beta barrel"/>
    <property type="match status" value="2"/>
</dbReference>
<dbReference type="GO" id="GO:0004497">
    <property type="term" value="F:monooxygenase activity"/>
    <property type="evidence" value="ECO:0007669"/>
    <property type="project" value="UniProtKB-KW"/>
</dbReference>
<evidence type="ECO:0000313" key="2">
    <source>
        <dbReference type="EMBL" id="ANP56019.1"/>
    </source>
</evidence>